<dbReference type="AlphaFoldDB" id="A0A6A4QNQ6"/>
<accession>A0A6A4QNQ6</accession>
<dbReference type="Proteomes" id="UP000447434">
    <property type="component" value="Chromosome 4"/>
</dbReference>
<evidence type="ECO:0000313" key="2">
    <source>
        <dbReference type="Proteomes" id="UP000447434"/>
    </source>
</evidence>
<evidence type="ECO:0000313" key="1">
    <source>
        <dbReference type="EMBL" id="KAE9615651.1"/>
    </source>
</evidence>
<keyword evidence="2" id="KW-1185">Reference proteome</keyword>
<proteinExistence type="predicted"/>
<name>A0A6A4QNQ6_LUPAL</name>
<comment type="caution">
    <text evidence="1">The sequence shown here is derived from an EMBL/GenBank/DDBJ whole genome shotgun (WGS) entry which is preliminary data.</text>
</comment>
<protein>
    <submittedName>
        <fullName evidence="1">Uncharacterized protein</fullName>
    </submittedName>
</protein>
<dbReference type="EMBL" id="WOCE01000004">
    <property type="protein sequence ID" value="KAE9615651.1"/>
    <property type="molecule type" value="Genomic_DNA"/>
</dbReference>
<gene>
    <name evidence="1" type="ORF">Lalb_Chr04g0257591</name>
</gene>
<reference evidence="2" key="1">
    <citation type="journal article" date="2020" name="Nat. Commun.">
        <title>Genome sequence of the cluster root forming white lupin.</title>
        <authorList>
            <person name="Hufnagel B."/>
            <person name="Marques A."/>
            <person name="Soriano A."/>
            <person name="Marques L."/>
            <person name="Divol F."/>
            <person name="Doumas P."/>
            <person name="Sallet E."/>
            <person name="Mancinotti D."/>
            <person name="Carrere S."/>
            <person name="Marande W."/>
            <person name="Arribat S."/>
            <person name="Keller J."/>
            <person name="Huneau C."/>
            <person name="Blein T."/>
            <person name="Aime D."/>
            <person name="Laguerre M."/>
            <person name="Taylor J."/>
            <person name="Schubert V."/>
            <person name="Nelson M."/>
            <person name="Geu-Flores F."/>
            <person name="Crespi M."/>
            <person name="Gallardo-Guerrero K."/>
            <person name="Delaux P.-M."/>
            <person name="Salse J."/>
            <person name="Berges H."/>
            <person name="Guyot R."/>
            <person name="Gouzy J."/>
            <person name="Peret B."/>
        </authorList>
    </citation>
    <scope>NUCLEOTIDE SEQUENCE [LARGE SCALE GENOMIC DNA]</scope>
    <source>
        <strain evidence="2">cv. Amiga</strain>
    </source>
</reference>
<organism evidence="1 2">
    <name type="scientific">Lupinus albus</name>
    <name type="common">White lupine</name>
    <name type="synonym">Lupinus termis</name>
    <dbReference type="NCBI Taxonomy" id="3870"/>
    <lineage>
        <taxon>Eukaryota</taxon>
        <taxon>Viridiplantae</taxon>
        <taxon>Streptophyta</taxon>
        <taxon>Embryophyta</taxon>
        <taxon>Tracheophyta</taxon>
        <taxon>Spermatophyta</taxon>
        <taxon>Magnoliopsida</taxon>
        <taxon>eudicotyledons</taxon>
        <taxon>Gunneridae</taxon>
        <taxon>Pentapetalae</taxon>
        <taxon>rosids</taxon>
        <taxon>fabids</taxon>
        <taxon>Fabales</taxon>
        <taxon>Fabaceae</taxon>
        <taxon>Papilionoideae</taxon>
        <taxon>50 kb inversion clade</taxon>
        <taxon>genistoids sensu lato</taxon>
        <taxon>core genistoids</taxon>
        <taxon>Genisteae</taxon>
        <taxon>Lupinus</taxon>
    </lineage>
</organism>
<sequence>MGIKSFVEITYFVWRLLRDRVPTLEAMICRFTYSRQLLYNWLAYGIALLQDTPSHSNMHMGLSPKKKKRCRSSFG</sequence>